<evidence type="ECO:0000313" key="2">
    <source>
        <dbReference type="Ensembl" id="ENSMAMP00000053791.1"/>
    </source>
</evidence>
<dbReference type="AlphaFoldDB" id="A0A7N9AXY0"/>
<evidence type="ECO:0000259" key="1">
    <source>
        <dbReference type="PROSITE" id="PS50106"/>
    </source>
</evidence>
<dbReference type="InterPro" id="IPR001478">
    <property type="entry name" value="PDZ"/>
</dbReference>
<dbReference type="GeneTree" id="ENSGT00950000182849"/>
<reference evidence="2" key="2">
    <citation type="submission" date="2025-09" db="UniProtKB">
        <authorList>
            <consortium name="Ensembl"/>
        </authorList>
    </citation>
    <scope>IDENTIFICATION</scope>
</reference>
<dbReference type="Pfam" id="PF00595">
    <property type="entry name" value="PDZ"/>
    <property type="match status" value="1"/>
</dbReference>
<reference evidence="2" key="1">
    <citation type="submission" date="2025-08" db="UniProtKB">
        <authorList>
            <consortium name="Ensembl"/>
        </authorList>
    </citation>
    <scope>IDENTIFICATION</scope>
</reference>
<dbReference type="InterPro" id="IPR036034">
    <property type="entry name" value="PDZ_sf"/>
</dbReference>
<dbReference type="SUPFAM" id="SSF50156">
    <property type="entry name" value="PDZ domain-like"/>
    <property type="match status" value="1"/>
</dbReference>
<dbReference type="PROSITE" id="PS50106">
    <property type="entry name" value="PDZ"/>
    <property type="match status" value="1"/>
</dbReference>
<protein>
    <recommendedName>
        <fullName evidence="1">PDZ domain-containing protein</fullName>
    </recommendedName>
</protein>
<sequence>ISIKYNFQNTSIILLKNESTFRIDNPALVITDDCGNLDQSVVPTLCQLKRLEGQSFGFYLRMDQSSRGFEISDVEPWSPADHSGLKDGDRVHVAYTCFSWC</sequence>
<feature type="domain" description="PDZ" evidence="1">
    <location>
        <begin position="45"/>
        <end position="91"/>
    </location>
</feature>
<keyword evidence="3" id="KW-1185">Reference proteome</keyword>
<dbReference type="Proteomes" id="UP000261640">
    <property type="component" value="Unplaced"/>
</dbReference>
<proteinExistence type="predicted"/>
<accession>A0A7N9AXY0</accession>
<evidence type="ECO:0000313" key="3">
    <source>
        <dbReference type="Proteomes" id="UP000261640"/>
    </source>
</evidence>
<organism evidence="2 3">
    <name type="scientific">Mastacembelus armatus</name>
    <name type="common">zig-zag eel</name>
    <dbReference type="NCBI Taxonomy" id="205130"/>
    <lineage>
        <taxon>Eukaryota</taxon>
        <taxon>Metazoa</taxon>
        <taxon>Chordata</taxon>
        <taxon>Craniata</taxon>
        <taxon>Vertebrata</taxon>
        <taxon>Euteleostomi</taxon>
        <taxon>Actinopterygii</taxon>
        <taxon>Neopterygii</taxon>
        <taxon>Teleostei</taxon>
        <taxon>Neoteleostei</taxon>
        <taxon>Acanthomorphata</taxon>
        <taxon>Anabantaria</taxon>
        <taxon>Synbranchiformes</taxon>
        <taxon>Mastacembelidae</taxon>
        <taxon>Mastacembelus</taxon>
    </lineage>
</organism>
<name>A0A7N9AXY0_9TELE</name>
<dbReference type="Gene3D" id="2.30.42.10">
    <property type="match status" value="1"/>
</dbReference>
<dbReference type="Ensembl" id="ENSMAMT00000069130.1">
    <property type="protein sequence ID" value="ENSMAMP00000053791.1"/>
    <property type="gene ID" value="ENSMAMG00000001225.2"/>
</dbReference>